<dbReference type="InterPro" id="IPR043128">
    <property type="entry name" value="Rev_trsase/Diguanyl_cyclase"/>
</dbReference>
<reference evidence="6" key="1">
    <citation type="journal article" date="2016" name="Front. Microbiol.">
        <title>Genome Sequence of the Piezophilic, Mesophilic Sulfate-Reducing Bacterium Desulfovibrio indicus J2T.</title>
        <authorList>
            <person name="Cao J."/>
            <person name="Maignien L."/>
            <person name="Shao Z."/>
            <person name="Alain K."/>
            <person name="Jebbar M."/>
        </authorList>
    </citation>
    <scope>NUCLEOTIDE SEQUENCE</scope>
    <source>
        <strain evidence="6">JCM 32048</strain>
    </source>
</reference>
<evidence type="ECO:0000313" key="7">
    <source>
        <dbReference type="Proteomes" id="UP001055286"/>
    </source>
</evidence>
<dbReference type="PANTHER" id="PTHR45138">
    <property type="entry name" value="REGULATORY COMPONENTS OF SENSORY TRANSDUCTION SYSTEM"/>
    <property type="match status" value="1"/>
</dbReference>
<dbReference type="CDD" id="cd01949">
    <property type="entry name" value="GGDEF"/>
    <property type="match status" value="1"/>
</dbReference>
<dbReference type="GO" id="GO:0005886">
    <property type="term" value="C:plasma membrane"/>
    <property type="evidence" value="ECO:0007669"/>
    <property type="project" value="TreeGrafter"/>
</dbReference>
<feature type="transmembrane region" description="Helical" evidence="3">
    <location>
        <begin position="12"/>
        <end position="32"/>
    </location>
</feature>
<dbReference type="InterPro" id="IPR000160">
    <property type="entry name" value="GGDEF_dom"/>
</dbReference>
<feature type="domain" description="HAMP" evidence="4">
    <location>
        <begin position="221"/>
        <end position="274"/>
    </location>
</feature>
<evidence type="ECO:0000256" key="2">
    <source>
        <dbReference type="ARBA" id="ARBA00034247"/>
    </source>
</evidence>
<protein>
    <recommendedName>
        <fullName evidence="1">diguanylate cyclase</fullName>
        <ecNumber evidence="1">2.7.7.65</ecNumber>
    </recommendedName>
</protein>
<dbReference type="SMART" id="SM00267">
    <property type="entry name" value="GGDEF"/>
    <property type="match status" value="1"/>
</dbReference>
<dbReference type="InterPro" id="IPR029787">
    <property type="entry name" value="Nucleotide_cyclase"/>
</dbReference>
<dbReference type="Pfam" id="PF01590">
    <property type="entry name" value="GAF"/>
    <property type="match status" value="1"/>
</dbReference>
<dbReference type="FunFam" id="3.30.70.270:FF:000001">
    <property type="entry name" value="Diguanylate cyclase domain protein"/>
    <property type="match status" value="1"/>
</dbReference>
<dbReference type="Pfam" id="PF00990">
    <property type="entry name" value="GGDEF"/>
    <property type="match status" value="1"/>
</dbReference>
<dbReference type="EMBL" id="BPQJ01000006">
    <property type="protein sequence ID" value="GJD61514.1"/>
    <property type="molecule type" value="Genomic_DNA"/>
</dbReference>
<dbReference type="InterPro" id="IPR003660">
    <property type="entry name" value="HAMP_dom"/>
</dbReference>
<reference evidence="6" key="2">
    <citation type="submission" date="2021-08" db="EMBL/GenBank/DDBJ databases">
        <authorList>
            <person name="Tani A."/>
            <person name="Ola A."/>
            <person name="Ogura Y."/>
            <person name="Katsura K."/>
            <person name="Hayashi T."/>
        </authorList>
    </citation>
    <scope>NUCLEOTIDE SEQUENCE</scope>
    <source>
        <strain evidence="6">JCM 32048</strain>
    </source>
</reference>
<keyword evidence="3" id="KW-0472">Membrane</keyword>
<proteinExistence type="predicted"/>
<feature type="transmembrane region" description="Helical" evidence="3">
    <location>
        <begin position="196"/>
        <end position="220"/>
    </location>
</feature>
<dbReference type="SMART" id="SM00065">
    <property type="entry name" value="GAF"/>
    <property type="match status" value="1"/>
</dbReference>
<dbReference type="InterPro" id="IPR050469">
    <property type="entry name" value="Diguanylate_Cyclase"/>
</dbReference>
<gene>
    <name evidence="6" type="ORF">MPEAHAMD_1657</name>
</gene>
<keyword evidence="3" id="KW-1133">Transmembrane helix</keyword>
<dbReference type="SUPFAM" id="SSF55781">
    <property type="entry name" value="GAF domain-like"/>
    <property type="match status" value="1"/>
</dbReference>
<dbReference type="Gene3D" id="3.30.70.270">
    <property type="match status" value="1"/>
</dbReference>
<evidence type="ECO:0000313" key="6">
    <source>
        <dbReference type="EMBL" id="GJD61514.1"/>
    </source>
</evidence>
<dbReference type="Proteomes" id="UP001055286">
    <property type="component" value="Unassembled WGS sequence"/>
</dbReference>
<organism evidence="6 7">
    <name type="scientific">Methylobacterium frigidaeris</name>
    <dbReference type="NCBI Taxonomy" id="2038277"/>
    <lineage>
        <taxon>Bacteria</taxon>
        <taxon>Pseudomonadati</taxon>
        <taxon>Pseudomonadota</taxon>
        <taxon>Alphaproteobacteria</taxon>
        <taxon>Hyphomicrobiales</taxon>
        <taxon>Methylobacteriaceae</taxon>
        <taxon>Methylobacterium</taxon>
    </lineage>
</organism>
<dbReference type="GO" id="GO:0043709">
    <property type="term" value="P:cell adhesion involved in single-species biofilm formation"/>
    <property type="evidence" value="ECO:0007669"/>
    <property type="project" value="TreeGrafter"/>
</dbReference>
<evidence type="ECO:0000256" key="1">
    <source>
        <dbReference type="ARBA" id="ARBA00012528"/>
    </source>
</evidence>
<dbReference type="AlphaFoldDB" id="A0AA37H921"/>
<sequence length="614" mass="66195">MSSRTLRTPLLAWLAVLALVAVVAAGFALVGLSRIRAEAARPIAADVRMIRALHDLGDAMSRVRINAVKAAFSIDRNQRDEVDWQAVRSRARVDAAFASIKAILVEGHTSAAFLPTLEGRWQDYLKAQEALGPASLLGLRTEAAPLNEAIGRLNELVNVATSNPYGELVGTLSAVMRGVESGTTDRLAAADARLGLVILVLAATAAAIPVLSLGLGLFFVGRVTGPLAKVAASLERMAVGDATEPDGLSDDRREFGRIAAHLERLRTNMQHGQKSEAERRTLSQTSDWLQSAKSEEELCRMVSTVLSRLIPDCRGALYVYSGSRDTLDLAGSWNDAEGPETIHPDDCWGLRRGRLYVHGANPVEFRCSHVPDPAARHYCCLPILAHGETIGLLHLAHASADRCDAAAFAESRRLGILAAEHIALAIANMTLREQLRDQSIRDVLTGLYNRRYLLERGRSEVQRAQRLGATVSLLSVDVDHFKAFNDNFGHDAGDTVLRAVSEVLQRGSAPTGVACRFGGEEFLILMPGTAAPDAVAVAEMIRRDVEAMTIRYAESDLPRISVSIGVAAYPGSGRTLQEVMRVADATLYEAKRAGRNRVVLSADTLPAREDASAG</sequence>
<evidence type="ECO:0000259" key="4">
    <source>
        <dbReference type="PROSITE" id="PS50885"/>
    </source>
</evidence>
<dbReference type="Gene3D" id="3.30.450.40">
    <property type="match status" value="1"/>
</dbReference>
<dbReference type="NCBIfam" id="TIGR00254">
    <property type="entry name" value="GGDEF"/>
    <property type="match status" value="1"/>
</dbReference>
<evidence type="ECO:0000256" key="3">
    <source>
        <dbReference type="SAM" id="Phobius"/>
    </source>
</evidence>
<dbReference type="PROSITE" id="PS50887">
    <property type="entry name" value="GGDEF"/>
    <property type="match status" value="1"/>
</dbReference>
<dbReference type="PANTHER" id="PTHR45138:SF9">
    <property type="entry name" value="DIGUANYLATE CYCLASE DGCM-RELATED"/>
    <property type="match status" value="1"/>
</dbReference>
<dbReference type="InterPro" id="IPR029016">
    <property type="entry name" value="GAF-like_dom_sf"/>
</dbReference>
<dbReference type="GO" id="GO:0007165">
    <property type="term" value="P:signal transduction"/>
    <property type="evidence" value="ECO:0007669"/>
    <property type="project" value="InterPro"/>
</dbReference>
<dbReference type="PROSITE" id="PS50885">
    <property type="entry name" value="HAMP"/>
    <property type="match status" value="1"/>
</dbReference>
<accession>A0AA37H921</accession>
<dbReference type="SUPFAM" id="SSF55073">
    <property type="entry name" value="Nucleotide cyclase"/>
    <property type="match status" value="1"/>
</dbReference>
<feature type="domain" description="GGDEF" evidence="5">
    <location>
        <begin position="469"/>
        <end position="603"/>
    </location>
</feature>
<dbReference type="Pfam" id="PF00672">
    <property type="entry name" value="HAMP"/>
    <property type="match status" value="1"/>
</dbReference>
<keyword evidence="3" id="KW-0812">Transmembrane</keyword>
<dbReference type="GO" id="GO:0052621">
    <property type="term" value="F:diguanylate cyclase activity"/>
    <property type="evidence" value="ECO:0007669"/>
    <property type="project" value="UniProtKB-EC"/>
</dbReference>
<evidence type="ECO:0000259" key="5">
    <source>
        <dbReference type="PROSITE" id="PS50887"/>
    </source>
</evidence>
<keyword evidence="7" id="KW-1185">Reference proteome</keyword>
<dbReference type="EC" id="2.7.7.65" evidence="1"/>
<name>A0AA37H921_9HYPH</name>
<comment type="catalytic activity">
    <reaction evidence="2">
        <text>2 GTP = 3',3'-c-di-GMP + 2 diphosphate</text>
        <dbReference type="Rhea" id="RHEA:24898"/>
        <dbReference type="ChEBI" id="CHEBI:33019"/>
        <dbReference type="ChEBI" id="CHEBI:37565"/>
        <dbReference type="ChEBI" id="CHEBI:58805"/>
        <dbReference type="EC" id="2.7.7.65"/>
    </reaction>
</comment>
<dbReference type="GO" id="GO:1902201">
    <property type="term" value="P:negative regulation of bacterial-type flagellum-dependent cell motility"/>
    <property type="evidence" value="ECO:0007669"/>
    <property type="project" value="TreeGrafter"/>
</dbReference>
<dbReference type="RefSeq" id="WP_238190393.1">
    <property type="nucleotide sequence ID" value="NZ_BPQJ01000006.1"/>
</dbReference>
<dbReference type="Gene3D" id="6.10.340.10">
    <property type="match status" value="1"/>
</dbReference>
<dbReference type="InterPro" id="IPR003018">
    <property type="entry name" value="GAF"/>
</dbReference>
<comment type="caution">
    <text evidence="6">The sequence shown here is derived from an EMBL/GenBank/DDBJ whole genome shotgun (WGS) entry which is preliminary data.</text>
</comment>